<dbReference type="Gene3D" id="1.10.600.10">
    <property type="entry name" value="Farnesyl Diphosphate Synthase"/>
    <property type="match status" value="1"/>
</dbReference>
<keyword evidence="1" id="KW-0456">Lyase</keyword>
<dbReference type="EC" id="4.2.3.-" evidence="1"/>
<dbReference type="PANTHER" id="PTHR35201:SF4">
    <property type="entry name" value="BETA-PINACENE SYNTHASE-RELATED"/>
    <property type="match status" value="1"/>
</dbReference>
<protein>
    <recommendedName>
        <fullName evidence="1">Terpene synthase</fullName>
        <ecNumber evidence="1">4.2.3.-</ecNumber>
    </recommendedName>
</protein>
<dbReference type="SFLD" id="SFLDG01020">
    <property type="entry name" value="Terpene_Cyclase_Like_2"/>
    <property type="match status" value="1"/>
</dbReference>
<dbReference type="Proteomes" id="UP001184853">
    <property type="component" value="Unassembled WGS sequence"/>
</dbReference>
<organism evidence="2 3">
    <name type="scientific">Chryseobacterium geocarposphaerae</name>
    <dbReference type="NCBI Taxonomy" id="1416776"/>
    <lineage>
        <taxon>Bacteria</taxon>
        <taxon>Pseudomonadati</taxon>
        <taxon>Bacteroidota</taxon>
        <taxon>Flavobacteriia</taxon>
        <taxon>Flavobacteriales</taxon>
        <taxon>Weeksellaceae</taxon>
        <taxon>Chryseobacterium group</taxon>
        <taxon>Chryseobacterium</taxon>
    </lineage>
</organism>
<gene>
    <name evidence="2" type="ORF">J2781_000724</name>
</gene>
<dbReference type="Pfam" id="PF19086">
    <property type="entry name" value="Terpene_syn_C_2"/>
    <property type="match status" value="1"/>
</dbReference>
<dbReference type="InterPro" id="IPR008949">
    <property type="entry name" value="Isoprenoid_synthase_dom_sf"/>
</dbReference>
<comment type="similarity">
    <text evidence="1">Belongs to the terpene synthase family.</text>
</comment>
<accession>A0ABU1LAT5</accession>
<name>A0ABU1LAT5_9FLAO</name>
<keyword evidence="1" id="KW-0460">Magnesium</keyword>
<evidence type="ECO:0000313" key="2">
    <source>
        <dbReference type="EMBL" id="MDR6403809.1"/>
    </source>
</evidence>
<dbReference type="EMBL" id="JAVDQS010000002">
    <property type="protein sequence ID" value="MDR6403809.1"/>
    <property type="molecule type" value="Genomic_DNA"/>
</dbReference>
<sequence length="319" mass="37667">MKNTQIMPTYPWPYIASPHRDSLQDEETVWYDTDFTFMSKATREKYKRHDLASAAAYMSPTTTDLSRLRPITRLMIWMTLFDDYYEFCPKNELEPIRDHIINIILGKQPDSDYIGLVRQAAQMVKELRTFMPDFWMERFANSFYRYVTYGLMEEIPYKLAKIKHYPPLAVLLPIREYSVAMHPYLDMLDVSLGFTLSANLYNHPIIQRFRAITARLAVIQNDFASLEKEKALGAEVFNIVLVIQHEYKISLEEAINKSLHIHDEYVKEMDALHAALPDFGPYHKDVDNYIFHMKLMLTGIGKWYQDVTERYTQFPIPEY</sequence>
<dbReference type="SFLD" id="SFLDS00005">
    <property type="entry name" value="Isoprenoid_Synthase_Type_I"/>
    <property type="match status" value="1"/>
</dbReference>
<dbReference type="PANTHER" id="PTHR35201">
    <property type="entry name" value="TERPENE SYNTHASE"/>
    <property type="match status" value="1"/>
</dbReference>
<keyword evidence="3" id="KW-1185">Reference proteome</keyword>
<dbReference type="InterPro" id="IPR034686">
    <property type="entry name" value="Terpene_cyclase-like_2"/>
</dbReference>
<evidence type="ECO:0000313" key="3">
    <source>
        <dbReference type="Proteomes" id="UP001184853"/>
    </source>
</evidence>
<proteinExistence type="inferred from homology"/>
<dbReference type="SUPFAM" id="SSF48576">
    <property type="entry name" value="Terpenoid synthases"/>
    <property type="match status" value="1"/>
</dbReference>
<dbReference type="RefSeq" id="WP_115980276.1">
    <property type="nucleotide sequence ID" value="NZ_JAVDQS010000002.1"/>
</dbReference>
<comment type="caution">
    <text evidence="2">The sequence shown here is derived from an EMBL/GenBank/DDBJ whole genome shotgun (WGS) entry which is preliminary data.</text>
</comment>
<comment type="cofactor">
    <cofactor evidence="1">
        <name>Mg(2+)</name>
        <dbReference type="ChEBI" id="CHEBI:18420"/>
    </cofactor>
</comment>
<keyword evidence="1" id="KW-0479">Metal-binding</keyword>
<reference evidence="2 3" key="1">
    <citation type="submission" date="2023-07" db="EMBL/GenBank/DDBJ databases">
        <title>Sorghum-associated microbial communities from plants grown in Nebraska, USA.</title>
        <authorList>
            <person name="Schachtman D."/>
        </authorList>
    </citation>
    <scope>NUCLEOTIDE SEQUENCE [LARGE SCALE GENOMIC DNA]</scope>
    <source>
        <strain evidence="2 3">DS1709</strain>
    </source>
</reference>
<evidence type="ECO:0000256" key="1">
    <source>
        <dbReference type="RuleBase" id="RU366034"/>
    </source>
</evidence>